<dbReference type="InterPro" id="IPR003594">
    <property type="entry name" value="HATPase_dom"/>
</dbReference>
<dbReference type="PRINTS" id="PR00344">
    <property type="entry name" value="BCTRLSENSOR"/>
</dbReference>
<dbReference type="SMART" id="SM00388">
    <property type="entry name" value="HisKA"/>
    <property type="match status" value="1"/>
</dbReference>
<dbReference type="PANTHER" id="PTHR43065">
    <property type="entry name" value="SENSOR HISTIDINE KINASE"/>
    <property type="match status" value="1"/>
</dbReference>
<reference evidence="11" key="1">
    <citation type="submission" date="2009-01" db="EMBL/GenBank/DDBJ databases">
        <title>Complete sequence of Anaeromyxobacter dehalogenans 2CP-1.</title>
        <authorList>
            <consortium name="US DOE Joint Genome Institute"/>
            <person name="Lucas S."/>
            <person name="Copeland A."/>
            <person name="Lapidus A."/>
            <person name="Glavina del Rio T."/>
            <person name="Dalin E."/>
            <person name="Tice H."/>
            <person name="Bruce D."/>
            <person name="Goodwin L."/>
            <person name="Pitluck S."/>
            <person name="Saunders E."/>
            <person name="Brettin T."/>
            <person name="Detter J.C."/>
            <person name="Han C."/>
            <person name="Larimer F."/>
            <person name="Land M."/>
            <person name="Hauser L."/>
            <person name="Kyrpides N."/>
            <person name="Ovchinnikova G."/>
            <person name="Beliaev A.S."/>
            <person name="Richardson P."/>
        </authorList>
    </citation>
    <scope>NUCLEOTIDE SEQUENCE</scope>
    <source>
        <strain evidence="11">2CP-1</strain>
    </source>
</reference>
<sequence>MGRALAPLLAGLLGLAGALGATLALHRAASAALDRVLEERLAGAGATAAELLGRAGADPAALRAVMAANGLEGAYLVDRDLRVLADATGAAGGRADLLRADPARVARALRGEPSVAFAYAVGDLPVATGYFPVRGPDGAPVAALALEAGQGFAAARAGLRRALWTGVALSALAALALALGAAGFARAERRSARAAARAARGEALATMAAMVAHEIRNPLGVIRGAAELVRARSGAALAPRDQEALADVLGEVERLRRLTEDFLDLARDPAIAAEPADLAELAAEAARALGRAHPSVEVALSVPPLRVRADAARVRQVLANLLENAALAGARRVAVTAGPAGPMARLEVRDDGPGVDAAVRARLFEPFASGRARGAGLGLAISRRIAERHGGALELADPGPPGAAFALTLPLEPG</sequence>
<dbReference type="Pfam" id="PF02518">
    <property type="entry name" value="HATPase_c"/>
    <property type="match status" value="1"/>
</dbReference>
<evidence type="ECO:0000256" key="3">
    <source>
        <dbReference type="ARBA" id="ARBA00022553"/>
    </source>
</evidence>
<evidence type="ECO:0000259" key="10">
    <source>
        <dbReference type="PROSITE" id="PS50109"/>
    </source>
</evidence>
<keyword evidence="9" id="KW-0812">Transmembrane</keyword>
<evidence type="ECO:0000313" key="12">
    <source>
        <dbReference type="Proteomes" id="UP000007089"/>
    </source>
</evidence>
<keyword evidence="7" id="KW-0067">ATP-binding</keyword>
<protein>
    <recommendedName>
        <fullName evidence="2">histidine kinase</fullName>
        <ecNumber evidence="2">2.7.13.3</ecNumber>
    </recommendedName>
</protein>
<dbReference type="SUPFAM" id="SSF47384">
    <property type="entry name" value="Homodimeric domain of signal transducing histidine kinase"/>
    <property type="match status" value="1"/>
</dbReference>
<proteinExistence type="predicted"/>
<dbReference type="Proteomes" id="UP000007089">
    <property type="component" value="Chromosome"/>
</dbReference>
<dbReference type="SUPFAM" id="SSF55874">
    <property type="entry name" value="ATPase domain of HSP90 chaperone/DNA topoisomerase II/histidine kinase"/>
    <property type="match status" value="1"/>
</dbReference>
<dbReference type="RefSeq" id="WP_012631937.1">
    <property type="nucleotide sequence ID" value="NC_011891.1"/>
</dbReference>
<dbReference type="AlphaFoldDB" id="B8JBW7"/>
<keyword evidence="9" id="KW-0472">Membrane</keyword>
<keyword evidence="6 11" id="KW-0418">Kinase</keyword>
<dbReference type="HOGENOM" id="CLU_663322_0_0_7"/>
<organism evidence="11 12">
    <name type="scientific">Anaeromyxobacter dehalogenans (strain ATCC BAA-258 / DSM 21875 / 2CP-1)</name>
    <dbReference type="NCBI Taxonomy" id="455488"/>
    <lineage>
        <taxon>Bacteria</taxon>
        <taxon>Pseudomonadati</taxon>
        <taxon>Myxococcota</taxon>
        <taxon>Myxococcia</taxon>
        <taxon>Myxococcales</taxon>
        <taxon>Cystobacterineae</taxon>
        <taxon>Anaeromyxobacteraceae</taxon>
        <taxon>Anaeromyxobacter</taxon>
    </lineage>
</organism>
<dbReference type="Pfam" id="PF00512">
    <property type="entry name" value="HisKA"/>
    <property type="match status" value="1"/>
</dbReference>
<dbReference type="InterPro" id="IPR004358">
    <property type="entry name" value="Sig_transdc_His_kin-like_C"/>
</dbReference>
<keyword evidence="4" id="KW-0808">Transferase</keyword>
<evidence type="ECO:0000256" key="8">
    <source>
        <dbReference type="ARBA" id="ARBA00023012"/>
    </source>
</evidence>
<accession>B8JBW7</accession>
<dbReference type="PANTHER" id="PTHR43065:SF10">
    <property type="entry name" value="PEROXIDE STRESS-ACTIVATED HISTIDINE KINASE MAK3"/>
    <property type="match status" value="1"/>
</dbReference>
<evidence type="ECO:0000313" key="11">
    <source>
        <dbReference type="EMBL" id="ACL63889.1"/>
    </source>
</evidence>
<dbReference type="EMBL" id="CP001359">
    <property type="protein sequence ID" value="ACL63889.1"/>
    <property type="molecule type" value="Genomic_DNA"/>
</dbReference>
<evidence type="ECO:0000256" key="2">
    <source>
        <dbReference type="ARBA" id="ARBA00012438"/>
    </source>
</evidence>
<evidence type="ECO:0000256" key="1">
    <source>
        <dbReference type="ARBA" id="ARBA00000085"/>
    </source>
</evidence>
<dbReference type="CDD" id="cd00075">
    <property type="entry name" value="HATPase"/>
    <property type="match status" value="1"/>
</dbReference>
<dbReference type="PROSITE" id="PS50109">
    <property type="entry name" value="HIS_KIN"/>
    <property type="match status" value="1"/>
</dbReference>
<keyword evidence="8" id="KW-0902">Two-component regulatory system</keyword>
<evidence type="ECO:0000256" key="5">
    <source>
        <dbReference type="ARBA" id="ARBA00022741"/>
    </source>
</evidence>
<evidence type="ECO:0000256" key="6">
    <source>
        <dbReference type="ARBA" id="ARBA00022777"/>
    </source>
</evidence>
<dbReference type="Gene3D" id="1.10.287.130">
    <property type="match status" value="1"/>
</dbReference>
<feature type="domain" description="Histidine kinase" evidence="10">
    <location>
        <begin position="210"/>
        <end position="413"/>
    </location>
</feature>
<gene>
    <name evidence="11" type="ordered locus">A2cp1_0532</name>
</gene>
<name>B8JBW7_ANAD2</name>
<dbReference type="CDD" id="cd00082">
    <property type="entry name" value="HisKA"/>
    <property type="match status" value="1"/>
</dbReference>
<dbReference type="EC" id="2.7.13.3" evidence="2"/>
<dbReference type="GO" id="GO:0000155">
    <property type="term" value="F:phosphorelay sensor kinase activity"/>
    <property type="evidence" value="ECO:0007669"/>
    <property type="project" value="InterPro"/>
</dbReference>
<dbReference type="InterPro" id="IPR036097">
    <property type="entry name" value="HisK_dim/P_sf"/>
</dbReference>
<keyword evidence="12" id="KW-1185">Reference proteome</keyword>
<keyword evidence="3" id="KW-0597">Phosphoprotein</keyword>
<dbReference type="InterPro" id="IPR005467">
    <property type="entry name" value="His_kinase_dom"/>
</dbReference>
<dbReference type="InterPro" id="IPR003661">
    <property type="entry name" value="HisK_dim/P_dom"/>
</dbReference>
<keyword evidence="5" id="KW-0547">Nucleotide-binding</keyword>
<dbReference type="GO" id="GO:0005524">
    <property type="term" value="F:ATP binding"/>
    <property type="evidence" value="ECO:0007669"/>
    <property type="project" value="UniProtKB-KW"/>
</dbReference>
<dbReference type="Gene3D" id="3.30.565.10">
    <property type="entry name" value="Histidine kinase-like ATPase, C-terminal domain"/>
    <property type="match status" value="1"/>
</dbReference>
<keyword evidence="9" id="KW-1133">Transmembrane helix</keyword>
<dbReference type="InterPro" id="IPR036890">
    <property type="entry name" value="HATPase_C_sf"/>
</dbReference>
<evidence type="ECO:0000256" key="7">
    <source>
        <dbReference type="ARBA" id="ARBA00022840"/>
    </source>
</evidence>
<dbReference type="KEGG" id="acp:A2cp1_0532"/>
<evidence type="ECO:0000256" key="4">
    <source>
        <dbReference type="ARBA" id="ARBA00022679"/>
    </source>
</evidence>
<evidence type="ECO:0000256" key="9">
    <source>
        <dbReference type="SAM" id="Phobius"/>
    </source>
</evidence>
<feature type="transmembrane region" description="Helical" evidence="9">
    <location>
        <begin position="162"/>
        <end position="185"/>
    </location>
</feature>
<dbReference type="SMART" id="SM00387">
    <property type="entry name" value="HATPase_c"/>
    <property type="match status" value="1"/>
</dbReference>
<comment type="catalytic activity">
    <reaction evidence="1">
        <text>ATP + protein L-histidine = ADP + protein N-phospho-L-histidine.</text>
        <dbReference type="EC" id="2.7.13.3"/>
    </reaction>
</comment>